<evidence type="ECO:0000313" key="11">
    <source>
        <dbReference type="Proteomes" id="UP000321567"/>
    </source>
</evidence>
<keyword evidence="11" id="KW-1185">Reference proteome</keyword>
<dbReference type="OrthoDB" id="9814256at2"/>
<comment type="subunit">
    <text evidence="3 8">Homodimer.</text>
</comment>
<feature type="domain" description="PhoU" evidence="9">
    <location>
        <begin position="21"/>
        <end position="109"/>
    </location>
</feature>
<dbReference type="PANTHER" id="PTHR42930">
    <property type="entry name" value="PHOSPHATE-SPECIFIC TRANSPORT SYSTEM ACCESSORY PROTEIN PHOU"/>
    <property type="match status" value="1"/>
</dbReference>
<accession>A0A512HBD3</accession>
<evidence type="ECO:0000256" key="8">
    <source>
        <dbReference type="PIRNR" id="PIRNR003107"/>
    </source>
</evidence>
<proteinExistence type="inferred from homology"/>
<dbReference type="PANTHER" id="PTHR42930:SF3">
    <property type="entry name" value="PHOSPHATE-SPECIFIC TRANSPORT SYSTEM ACCESSORY PROTEIN PHOU"/>
    <property type="match status" value="1"/>
</dbReference>
<dbReference type="Pfam" id="PF01895">
    <property type="entry name" value="PhoU"/>
    <property type="match status" value="2"/>
</dbReference>
<keyword evidence="6 8" id="KW-0592">Phosphate transport</keyword>
<protein>
    <recommendedName>
        <fullName evidence="8">Phosphate-specific transport system accessory protein PhoU</fullName>
    </recommendedName>
</protein>
<evidence type="ECO:0000259" key="9">
    <source>
        <dbReference type="Pfam" id="PF01895"/>
    </source>
</evidence>
<evidence type="ECO:0000256" key="7">
    <source>
        <dbReference type="ARBA" id="ARBA00056181"/>
    </source>
</evidence>
<comment type="subcellular location">
    <subcellularLocation>
        <location evidence="1 8">Cytoplasm</location>
    </subcellularLocation>
</comment>
<dbReference type="GO" id="GO:0006817">
    <property type="term" value="P:phosphate ion transport"/>
    <property type="evidence" value="ECO:0007669"/>
    <property type="project" value="UniProtKB-KW"/>
</dbReference>
<dbReference type="GO" id="GO:0045936">
    <property type="term" value="P:negative regulation of phosphate metabolic process"/>
    <property type="evidence" value="ECO:0007669"/>
    <property type="project" value="InterPro"/>
</dbReference>
<evidence type="ECO:0000256" key="4">
    <source>
        <dbReference type="ARBA" id="ARBA00022448"/>
    </source>
</evidence>
<comment type="function">
    <text evidence="7 8">Plays a role in the regulation of phosphate uptake.</text>
</comment>
<dbReference type="Gene3D" id="1.20.58.220">
    <property type="entry name" value="Phosphate transport system protein phou homolog 2, domain 2"/>
    <property type="match status" value="1"/>
</dbReference>
<evidence type="ECO:0000256" key="6">
    <source>
        <dbReference type="ARBA" id="ARBA00022592"/>
    </source>
</evidence>
<dbReference type="InterPro" id="IPR028366">
    <property type="entry name" value="PhoU"/>
</dbReference>
<dbReference type="Proteomes" id="UP000321567">
    <property type="component" value="Unassembled WGS sequence"/>
</dbReference>
<dbReference type="InterPro" id="IPR038078">
    <property type="entry name" value="PhoU-like_sf"/>
</dbReference>
<dbReference type="EMBL" id="BJZO01000108">
    <property type="protein sequence ID" value="GEO82764.1"/>
    <property type="molecule type" value="Genomic_DNA"/>
</dbReference>
<dbReference type="GO" id="GO:0030643">
    <property type="term" value="P:intracellular phosphate ion homeostasis"/>
    <property type="evidence" value="ECO:0007669"/>
    <property type="project" value="InterPro"/>
</dbReference>
<evidence type="ECO:0000256" key="2">
    <source>
        <dbReference type="ARBA" id="ARBA00008107"/>
    </source>
</evidence>
<dbReference type="AlphaFoldDB" id="A0A512HBD3"/>
<dbReference type="SUPFAM" id="SSF109755">
    <property type="entry name" value="PhoU-like"/>
    <property type="match status" value="1"/>
</dbReference>
<reference evidence="10 11" key="1">
    <citation type="submission" date="2019-07" db="EMBL/GenBank/DDBJ databases">
        <title>Whole genome shotgun sequence of Rhodospirillum oryzae NBRC 107573.</title>
        <authorList>
            <person name="Hosoyama A."/>
            <person name="Uohara A."/>
            <person name="Ohji S."/>
            <person name="Ichikawa N."/>
        </authorList>
    </citation>
    <scope>NUCLEOTIDE SEQUENCE [LARGE SCALE GENOMIC DNA]</scope>
    <source>
        <strain evidence="10 11">NBRC 107573</strain>
    </source>
</reference>
<keyword evidence="5 8" id="KW-0963">Cytoplasm</keyword>
<dbReference type="NCBIfam" id="TIGR02135">
    <property type="entry name" value="phoU_full"/>
    <property type="match status" value="1"/>
</dbReference>
<name>A0A512HBD3_9PROT</name>
<dbReference type="FunFam" id="1.20.58.220:FF:000004">
    <property type="entry name" value="Phosphate-specific transport system accessory protein PhoU"/>
    <property type="match status" value="1"/>
</dbReference>
<dbReference type="RefSeq" id="WP_147164790.1">
    <property type="nucleotide sequence ID" value="NZ_BJZO01000108.1"/>
</dbReference>
<organism evidence="10 11">
    <name type="scientific">Pararhodospirillum oryzae</name>
    <dbReference type="NCBI Taxonomy" id="478448"/>
    <lineage>
        <taxon>Bacteria</taxon>
        <taxon>Pseudomonadati</taxon>
        <taxon>Pseudomonadota</taxon>
        <taxon>Alphaproteobacteria</taxon>
        <taxon>Rhodospirillales</taxon>
        <taxon>Rhodospirillaceae</taxon>
        <taxon>Pararhodospirillum</taxon>
    </lineage>
</organism>
<comment type="caution">
    <text evidence="10">The sequence shown here is derived from an EMBL/GenBank/DDBJ whole genome shotgun (WGS) entry which is preliminary data.</text>
</comment>
<comment type="similarity">
    <text evidence="2 8">Belongs to the PhoU family.</text>
</comment>
<evidence type="ECO:0000256" key="5">
    <source>
        <dbReference type="ARBA" id="ARBA00022490"/>
    </source>
</evidence>
<evidence type="ECO:0000256" key="1">
    <source>
        <dbReference type="ARBA" id="ARBA00004496"/>
    </source>
</evidence>
<gene>
    <name evidence="10" type="ORF">ROR02_28950</name>
</gene>
<dbReference type="GO" id="GO:0005737">
    <property type="term" value="C:cytoplasm"/>
    <property type="evidence" value="ECO:0007669"/>
    <property type="project" value="UniProtKB-SubCell"/>
</dbReference>
<keyword evidence="4 8" id="KW-0813">Transport</keyword>
<feature type="domain" description="PhoU" evidence="9">
    <location>
        <begin position="124"/>
        <end position="209"/>
    </location>
</feature>
<sequence length="240" mass="26360">MNADHTVRSFDEDLKVLAKAVLRMGGLAEAQLANAVQALVRRDSELAGRVVAGDTRIDALEQEINDHAVRLLALRQPMADDLRSIVGALKISADLERIGDYASNVGKRVLVLNSLPPARPVSSIPRMSRLVQDILNDTLDAYGERDLDKAVEAWSRDEEVDDLYTALFRELVTYMMEDARNISACSHLLFIAKNIERIGDHTTNVAENIHFLVSGVPLRSTRPKGGGQGEYGDTLKGIVS</sequence>
<dbReference type="PIRSF" id="PIRSF003107">
    <property type="entry name" value="PhoU"/>
    <property type="match status" value="1"/>
</dbReference>
<evidence type="ECO:0000313" key="10">
    <source>
        <dbReference type="EMBL" id="GEO82764.1"/>
    </source>
</evidence>
<dbReference type="InterPro" id="IPR026022">
    <property type="entry name" value="PhoU_dom"/>
</dbReference>
<evidence type="ECO:0000256" key="3">
    <source>
        <dbReference type="ARBA" id="ARBA00011738"/>
    </source>
</evidence>